<evidence type="ECO:0000313" key="1">
    <source>
        <dbReference type="EMBL" id="MBX67652.1"/>
    </source>
</evidence>
<dbReference type="EMBL" id="GGEC01087168">
    <property type="protein sequence ID" value="MBX67652.1"/>
    <property type="molecule type" value="Transcribed_RNA"/>
</dbReference>
<sequence>MGWALTSFVFVIFSICLSLSWLM</sequence>
<reference evidence="1" key="1">
    <citation type="submission" date="2018-02" db="EMBL/GenBank/DDBJ databases">
        <title>Rhizophora mucronata_Transcriptome.</title>
        <authorList>
            <person name="Meera S.P."/>
            <person name="Sreeshan A."/>
            <person name="Augustine A."/>
        </authorList>
    </citation>
    <scope>NUCLEOTIDE SEQUENCE</scope>
    <source>
        <tissue evidence="1">Leaf</tissue>
    </source>
</reference>
<name>A0A2P2QKY8_RHIMU</name>
<accession>A0A2P2QKY8</accession>
<organism evidence="1">
    <name type="scientific">Rhizophora mucronata</name>
    <name type="common">Asiatic mangrove</name>
    <dbReference type="NCBI Taxonomy" id="61149"/>
    <lineage>
        <taxon>Eukaryota</taxon>
        <taxon>Viridiplantae</taxon>
        <taxon>Streptophyta</taxon>
        <taxon>Embryophyta</taxon>
        <taxon>Tracheophyta</taxon>
        <taxon>Spermatophyta</taxon>
        <taxon>Magnoliopsida</taxon>
        <taxon>eudicotyledons</taxon>
        <taxon>Gunneridae</taxon>
        <taxon>Pentapetalae</taxon>
        <taxon>rosids</taxon>
        <taxon>fabids</taxon>
        <taxon>Malpighiales</taxon>
        <taxon>Rhizophoraceae</taxon>
        <taxon>Rhizophora</taxon>
    </lineage>
</organism>
<proteinExistence type="predicted"/>
<dbReference type="AlphaFoldDB" id="A0A2P2QKY8"/>
<protein>
    <submittedName>
        <fullName evidence="1">Uncharacterized protein</fullName>
    </submittedName>
</protein>